<evidence type="ECO:0000256" key="6">
    <source>
        <dbReference type="ARBA" id="ARBA00022801"/>
    </source>
</evidence>
<dbReference type="EC" id="3.1.1.11" evidence="9"/>
<dbReference type="FunFam" id="2.160.20.10:FF:000001">
    <property type="entry name" value="Pectinesterase"/>
    <property type="match status" value="1"/>
</dbReference>
<dbReference type="SUPFAM" id="SSF51126">
    <property type="entry name" value="Pectin lyase-like"/>
    <property type="match status" value="1"/>
</dbReference>
<dbReference type="GO" id="GO:0030599">
    <property type="term" value="F:pectinesterase activity"/>
    <property type="evidence" value="ECO:0000318"/>
    <property type="project" value="GO_Central"/>
</dbReference>
<comment type="pathway">
    <text evidence="2 9">Glycan metabolism; pectin degradation; 2-dehydro-3-deoxy-D-gluconate from pectin: step 1/5.</text>
</comment>
<comment type="similarity">
    <text evidence="3">In the N-terminal section; belongs to the PMEI family.</text>
</comment>
<keyword evidence="5 9" id="KW-0134">Cell wall</keyword>
<accession>A0A2K1R528</accession>
<evidence type="ECO:0000256" key="8">
    <source>
        <dbReference type="PROSITE-ProRule" id="PRU10040"/>
    </source>
</evidence>
<proteinExistence type="inferred from homology"/>
<dbReference type="SMART" id="SM00856">
    <property type="entry name" value="PMEI"/>
    <property type="match status" value="1"/>
</dbReference>
<dbReference type="GO" id="GO:0045490">
    <property type="term" value="P:pectin catabolic process"/>
    <property type="evidence" value="ECO:0007669"/>
    <property type="project" value="UniProtKB-UniRule"/>
</dbReference>
<dbReference type="Pfam" id="PF01095">
    <property type="entry name" value="Pectinesterase"/>
    <property type="match status" value="1"/>
</dbReference>
<reference evidence="11" key="2">
    <citation type="submission" date="2017-07" db="EMBL/GenBank/DDBJ databases">
        <title>WGS assembly of Populus trichocarpa.</title>
        <authorList>
            <person name="Tuskan G."/>
            <person name="Difazio S."/>
            <person name="Jansson S."/>
            <person name="Bohlmann J."/>
            <person name="Grigoriev I."/>
            <person name="Hellsten U."/>
            <person name="Putnam N."/>
            <person name="Ralph S."/>
            <person name="Rombauts S."/>
            <person name="Salamov A."/>
            <person name="Schein J."/>
            <person name="Sterck L."/>
            <person name="Aerts A."/>
            <person name="Bhalerao R."/>
            <person name="Bhalerao R."/>
            <person name="Blaudez D."/>
            <person name="Boerjan W."/>
            <person name="Brun A."/>
            <person name="Brunner A."/>
            <person name="Busov V."/>
            <person name="Campbell M."/>
            <person name="Carlson J."/>
            <person name="Chalot M."/>
            <person name="Chapman J."/>
            <person name="Chen G."/>
            <person name="Cooper D."/>
            <person name="Coutinho P."/>
            <person name="Couturier J."/>
            <person name="Covert S."/>
            <person name="Cronk Q."/>
            <person name="Cunningham R."/>
            <person name="Davis J."/>
            <person name="Degroeve S."/>
            <person name="Dejardin A."/>
            <person name="Depamphilis C."/>
            <person name="Detter J."/>
            <person name="Dirks B."/>
            <person name="Dubchak I."/>
            <person name="Duplessis S."/>
            <person name="Ehlting J."/>
            <person name="Ellis B."/>
            <person name="Gendler K."/>
            <person name="Goodstein D."/>
            <person name="Gribskov M."/>
            <person name="Grimwood J."/>
            <person name="Groover A."/>
            <person name="Gunter L."/>
            <person name="Hamberger B."/>
            <person name="Heinze B."/>
            <person name="Helariutta Y."/>
            <person name="Henrissat B."/>
            <person name="Holligan D."/>
            <person name="Holt R."/>
            <person name="Huang W."/>
            <person name="Islam-Faridi N."/>
            <person name="Jones S."/>
            <person name="Jones-Rhoades M."/>
            <person name="Jorgensen R."/>
            <person name="Joshi C."/>
            <person name="Kangasjarvi J."/>
            <person name="Karlsson J."/>
            <person name="Kelleher C."/>
            <person name="Kirkpatrick R."/>
            <person name="Kirst M."/>
            <person name="Kohler A."/>
            <person name="Kalluri U."/>
            <person name="Larimer F."/>
            <person name="Leebens-Mack J."/>
            <person name="Leple J."/>
            <person name="Locascio P."/>
            <person name="Lou Y."/>
            <person name="Lucas S."/>
            <person name="Martin F."/>
            <person name="Montanini B."/>
            <person name="Napoli C."/>
            <person name="Nelson D."/>
            <person name="Nelson C."/>
            <person name="Nieminen K."/>
            <person name="Nilsson O."/>
            <person name="Pereda V."/>
            <person name="Peter G."/>
            <person name="Philippe R."/>
            <person name="Pilate G."/>
            <person name="Poliakov A."/>
            <person name="Razumovskaya J."/>
            <person name="Richardson P."/>
            <person name="Rinaldi C."/>
            <person name="Ritland K."/>
            <person name="Rouze P."/>
            <person name="Ryaboy D."/>
            <person name="Schmutz J."/>
            <person name="Schrader J."/>
            <person name="Segerman B."/>
            <person name="Shin H."/>
            <person name="Siddiqui A."/>
            <person name="Sterky F."/>
            <person name="Terry A."/>
            <person name="Tsai C."/>
            <person name="Uberbacher E."/>
            <person name="Unneberg P."/>
            <person name="Vahala J."/>
            <person name="Wall K."/>
            <person name="Wessler S."/>
            <person name="Yang G."/>
            <person name="Yin T."/>
            <person name="Douglas C."/>
            <person name="Marra M."/>
            <person name="Sandberg G."/>
            <person name="Van De Peer Y."/>
            <person name="Rokhsar D."/>
        </authorList>
    </citation>
    <scope>NUCLEOTIDE SEQUENCE</scope>
    <source>
        <strain evidence="11">Nisqually-1</strain>
    </source>
</reference>
<dbReference type="UniPathway" id="UPA00545">
    <property type="reaction ID" value="UER00823"/>
</dbReference>
<dbReference type="PROSITE" id="PS00800">
    <property type="entry name" value="PECTINESTERASE_1"/>
    <property type="match status" value="1"/>
</dbReference>
<dbReference type="InterPro" id="IPR018040">
    <property type="entry name" value="Pectinesterase_Tyr_AS"/>
</dbReference>
<dbReference type="InterPro" id="IPR006501">
    <property type="entry name" value="Pectinesterase_inhib_dom"/>
</dbReference>
<gene>
    <name evidence="11" type="ORF">POPTR_T148300</name>
</gene>
<dbReference type="InParanoid" id="A0A2K1R528"/>
<evidence type="ECO:0000256" key="4">
    <source>
        <dbReference type="ARBA" id="ARBA00007786"/>
    </source>
</evidence>
<dbReference type="EMBL" id="KZ623545">
    <property type="protein sequence ID" value="PNS22391.1"/>
    <property type="molecule type" value="Genomic_DNA"/>
</dbReference>
<dbReference type="InterPro" id="IPR033131">
    <property type="entry name" value="Pectinesterase_Asp_AS"/>
</dbReference>
<dbReference type="PROSITE" id="PS00503">
    <property type="entry name" value="PECTINESTERASE_2"/>
    <property type="match status" value="1"/>
</dbReference>
<dbReference type="STRING" id="3694.A0A2K1R528"/>
<keyword evidence="6 9" id="KW-0378">Hydrolase</keyword>
<evidence type="ECO:0000256" key="2">
    <source>
        <dbReference type="ARBA" id="ARBA00005184"/>
    </source>
</evidence>
<feature type="domain" description="Pectinesterase inhibitor" evidence="10">
    <location>
        <begin position="49"/>
        <end position="207"/>
    </location>
</feature>
<evidence type="ECO:0000259" key="10">
    <source>
        <dbReference type="SMART" id="SM00856"/>
    </source>
</evidence>
<reference evidence="11" key="1">
    <citation type="journal article" date="2006" name="Science">
        <title>The genome of black cottonwood, Populus trichocarpa (Torr. &amp; Gray).</title>
        <authorList>
            <person name="Tuskan G.A."/>
            <person name="Difazio S."/>
            <person name="Jansson S."/>
            <person name="Bohlmann J."/>
            <person name="Grigoriev I."/>
            <person name="Hellsten U."/>
            <person name="Putnam N."/>
            <person name="Ralph S."/>
            <person name="Rombauts S."/>
            <person name="Salamov A."/>
            <person name="Schein J."/>
            <person name="Sterck L."/>
            <person name="Aerts A."/>
            <person name="Bhalerao R.R."/>
            <person name="Bhalerao R.P."/>
            <person name="Blaudez D."/>
            <person name="Boerjan W."/>
            <person name="Brun A."/>
            <person name="Brunner A."/>
            <person name="Busov V."/>
            <person name="Campbell M."/>
            <person name="Carlson J."/>
            <person name="Chalot M."/>
            <person name="Chapman J."/>
            <person name="Chen G.L."/>
            <person name="Cooper D."/>
            <person name="Coutinho P.M."/>
            <person name="Couturier J."/>
            <person name="Covert S."/>
            <person name="Cronk Q."/>
            <person name="Cunningham R."/>
            <person name="Davis J."/>
            <person name="Degroeve S."/>
            <person name="Dejardin A."/>
            <person name="Depamphilis C."/>
            <person name="Detter J."/>
            <person name="Dirks B."/>
            <person name="Dubchak I."/>
            <person name="Duplessis S."/>
            <person name="Ehlting J."/>
            <person name="Ellis B."/>
            <person name="Gendler K."/>
            <person name="Goodstein D."/>
            <person name="Gribskov M."/>
            <person name="Grimwood J."/>
            <person name="Groover A."/>
            <person name="Gunter L."/>
            <person name="Hamberger B."/>
            <person name="Heinze B."/>
            <person name="Helariutta Y."/>
            <person name="Henrissat B."/>
            <person name="Holligan D."/>
            <person name="Holt R."/>
            <person name="Huang W."/>
            <person name="Islam-Faridi N."/>
            <person name="Jones S."/>
            <person name="Jones-Rhoades M."/>
            <person name="Jorgensen R."/>
            <person name="Joshi C."/>
            <person name="Kangasjarvi J."/>
            <person name="Karlsson J."/>
            <person name="Kelleher C."/>
            <person name="Kirkpatrick R."/>
            <person name="Kirst M."/>
            <person name="Kohler A."/>
            <person name="Kalluri U."/>
            <person name="Larimer F."/>
            <person name="Leebens-Mack J."/>
            <person name="Leple J.C."/>
            <person name="Locascio P."/>
            <person name="Lou Y."/>
            <person name="Lucas S."/>
            <person name="Martin F."/>
            <person name="Montanini B."/>
            <person name="Napoli C."/>
            <person name="Nelson D.R."/>
            <person name="Nelson C."/>
            <person name="Nieminen K."/>
            <person name="Nilsson O."/>
            <person name="Pereda V."/>
            <person name="Peter G."/>
            <person name="Philippe R."/>
            <person name="Pilate G."/>
            <person name="Poliakov A."/>
            <person name="Razumovskaya J."/>
            <person name="Richardson P."/>
            <person name="Rinaldi C."/>
            <person name="Ritland K."/>
            <person name="Rouze P."/>
            <person name="Ryaboy D."/>
            <person name="Schmutz J."/>
            <person name="Schrader J."/>
            <person name="Segerman B."/>
            <person name="Shin H."/>
            <person name="Siddiqui A."/>
            <person name="Sterky F."/>
            <person name="Terry A."/>
            <person name="Tsai C.J."/>
            <person name="Uberbacher E."/>
            <person name="Unneberg P."/>
            <person name="Vahala J."/>
            <person name="Wall K."/>
            <person name="Wessler S."/>
            <person name="Yang G."/>
            <person name="Yin T."/>
            <person name="Douglas C."/>
            <person name="Marra M."/>
            <person name="Sandberg G."/>
            <person name="Van de Peer Y."/>
            <person name="Rokhsar D."/>
        </authorList>
    </citation>
    <scope>NUCLEOTIDE SEQUENCE [LARGE SCALE GENOMIC DNA]</scope>
    <source>
        <strain evidence="11">Nisqually-1</strain>
    </source>
</reference>
<dbReference type="InterPro" id="IPR035513">
    <property type="entry name" value="Invertase/methylesterase_inhib"/>
</dbReference>
<dbReference type="Pfam" id="PF04043">
    <property type="entry name" value="PMEI"/>
    <property type="match status" value="1"/>
</dbReference>
<comment type="function">
    <text evidence="9">Acts in the modification of cell walls via demethylesterification of cell wall pectin.</text>
</comment>
<dbReference type="GO" id="GO:0046910">
    <property type="term" value="F:pectinesterase inhibitor activity"/>
    <property type="evidence" value="ECO:0000318"/>
    <property type="project" value="GO_Central"/>
</dbReference>
<evidence type="ECO:0000256" key="1">
    <source>
        <dbReference type="ARBA" id="ARBA00004191"/>
    </source>
</evidence>
<dbReference type="CDD" id="cd15798">
    <property type="entry name" value="PMEI-like_3"/>
    <property type="match status" value="1"/>
</dbReference>
<evidence type="ECO:0000313" key="11">
    <source>
        <dbReference type="EMBL" id="PNS22391.1"/>
    </source>
</evidence>
<dbReference type="SUPFAM" id="SSF101148">
    <property type="entry name" value="Plant invertase/pectin methylesterase inhibitor"/>
    <property type="match status" value="1"/>
</dbReference>
<sequence length="567" mass="61545">MTEANQYISISKKNKKLILAIFASFLLVATIIAVVTVVNSHKNSTQNDAAQAKLETSCNSTKHPDLCSSSISTLSGAAVTLKVPMNDFLGQINITIDAAQHNMVALSKNNGTSYSKLDDRQKKALNDCYGNYDMVVTDLKMVLADVNFHPNKKPAVNLKTRLSSCATNENSCLDGFSHSKKDNAVRKELFAGLIYVSGKCTGALQMITGEPTADTATGLKTTNRKLKEGNDSNEGGAEWLSVTDRRLFQLSSLTPDVVVAADGSGNYKTVSAAVAAAPKYSSKRYIIRIKAGVYRENVEVTKEKSNIMFLGDGRKTTIITGSRNVIGGSTTYHSATVAVVGQGFLARDITFQNTAGPSKYQAVALRVESDFAAFYKCGMLGYQNTLYVHSNRQFFRNCFIAGTIDFIFGNAAAVFQDSDIRARRPNPGQTITITAQGRSDPTQNTGIVIQKCRIGVTSDLHPVRSNFSAYLGRPWKEYARTVIMQSSISDVIHPAGWNGLKGRFALSTLSFAEYKNSGAGAGTSERVTWEGYKMITSATEAQSFTPRNFIAGSSWLKSTTFPFSLDL</sequence>
<dbReference type="AlphaFoldDB" id="A0A2K1R528"/>
<evidence type="ECO:0000256" key="7">
    <source>
        <dbReference type="ARBA" id="ARBA00023085"/>
    </source>
</evidence>
<organism evidence="11">
    <name type="scientific">Populus trichocarpa</name>
    <name type="common">Western balsam poplar</name>
    <name type="synonym">Populus balsamifera subsp. trichocarpa</name>
    <dbReference type="NCBI Taxonomy" id="3694"/>
    <lineage>
        <taxon>Eukaryota</taxon>
        <taxon>Viridiplantae</taxon>
        <taxon>Streptophyta</taxon>
        <taxon>Embryophyta</taxon>
        <taxon>Tracheophyta</taxon>
        <taxon>Spermatophyta</taxon>
        <taxon>Magnoliopsida</taxon>
        <taxon>eudicotyledons</taxon>
        <taxon>Gunneridae</taxon>
        <taxon>Pentapetalae</taxon>
        <taxon>rosids</taxon>
        <taxon>fabids</taxon>
        <taxon>Malpighiales</taxon>
        <taxon>Salicaceae</taxon>
        <taxon>Saliceae</taxon>
        <taxon>Populus</taxon>
    </lineage>
</organism>
<evidence type="ECO:0000256" key="9">
    <source>
        <dbReference type="RuleBase" id="RU000589"/>
    </source>
</evidence>
<comment type="similarity">
    <text evidence="4">In the C-terminal section; belongs to the pectinesterase family.</text>
</comment>
<dbReference type="Gene3D" id="2.160.20.10">
    <property type="entry name" value="Single-stranded right-handed beta-helix, Pectin lyase-like"/>
    <property type="match status" value="1"/>
</dbReference>
<dbReference type="Gene3D" id="1.20.140.40">
    <property type="entry name" value="Invertase/pectin methylesterase inhibitor family protein"/>
    <property type="match status" value="1"/>
</dbReference>
<dbReference type="GO" id="GO:0042545">
    <property type="term" value="P:cell wall modification"/>
    <property type="evidence" value="ECO:0007669"/>
    <property type="project" value="UniProtKB-UniRule"/>
</dbReference>
<protein>
    <recommendedName>
        <fullName evidence="9">Pectinesterase</fullName>
        <ecNumber evidence="9">3.1.1.11</ecNumber>
    </recommendedName>
</protein>
<dbReference type="InterPro" id="IPR011050">
    <property type="entry name" value="Pectin_lyase_fold/virulence"/>
</dbReference>
<feature type="active site" evidence="8">
    <location>
        <position position="405"/>
    </location>
</feature>
<keyword evidence="7 9" id="KW-0063">Aspartyl esterase</keyword>
<keyword evidence="9" id="KW-0961">Cell wall biogenesis/degradation</keyword>
<comment type="subcellular location">
    <subcellularLocation>
        <location evidence="1 9">Secreted</location>
        <location evidence="1 9">Cell wall</location>
    </subcellularLocation>
</comment>
<name>A0A2K1R528_POPTR</name>
<dbReference type="PANTHER" id="PTHR31707">
    <property type="entry name" value="PECTINESTERASE"/>
    <property type="match status" value="1"/>
</dbReference>
<dbReference type="InterPro" id="IPR012334">
    <property type="entry name" value="Pectin_lyas_fold"/>
</dbReference>
<dbReference type="InterPro" id="IPR000070">
    <property type="entry name" value="Pectinesterase_cat"/>
</dbReference>
<dbReference type="NCBIfam" id="TIGR01614">
    <property type="entry name" value="PME_inhib"/>
    <property type="match status" value="1"/>
</dbReference>
<evidence type="ECO:0000256" key="5">
    <source>
        <dbReference type="ARBA" id="ARBA00022512"/>
    </source>
</evidence>
<keyword evidence="9" id="KW-0964">Secreted</keyword>
<dbReference type="SMR" id="A0A2K1R528"/>
<comment type="catalytic activity">
    <reaction evidence="9">
        <text>[(1-&gt;4)-alpha-D-galacturonosyl methyl ester](n) + n H2O = [(1-&gt;4)-alpha-D-galacturonosyl](n) + n methanol + n H(+)</text>
        <dbReference type="Rhea" id="RHEA:22380"/>
        <dbReference type="Rhea" id="RHEA-COMP:14570"/>
        <dbReference type="Rhea" id="RHEA-COMP:14573"/>
        <dbReference type="ChEBI" id="CHEBI:15377"/>
        <dbReference type="ChEBI" id="CHEBI:15378"/>
        <dbReference type="ChEBI" id="CHEBI:17790"/>
        <dbReference type="ChEBI" id="CHEBI:140522"/>
        <dbReference type="ChEBI" id="CHEBI:140523"/>
        <dbReference type="EC" id="3.1.1.11"/>
    </reaction>
</comment>
<evidence type="ECO:0000256" key="3">
    <source>
        <dbReference type="ARBA" id="ARBA00006027"/>
    </source>
</evidence>